<dbReference type="STRING" id="796937.HMPREF9630_00919"/>
<protein>
    <submittedName>
        <fullName evidence="2">Uncharacterized protein</fullName>
    </submittedName>
</protein>
<accession>G9X2H2</accession>
<evidence type="ECO:0000313" key="5">
    <source>
        <dbReference type="Proteomes" id="UP000003379"/>
    </source>
</evidence>
<accession>V9HNA9</accession>
<evidence type="ECO:0000313" key="4">
    <source>
        <dbReference type="EMBL" id="EHL18963.1"/>
    </source>
</evidence>
<dbReference type="EMBL" id="AFZF02000004">
    <property type="protein sequence ID" value="EHL14876.1"/>
    <property type="molecule type" value="Genomic_DNA"/>
</dbReference>
<dbReference type="EMBL" id="AFZE01000056">
    <property type="protein sequence ID" value="EHL11042.1"/>
    <property type="molecule type" value="Genomic_DNA"/>
</dbReference>
<proteinExistence type="predicted"/>
<keyword evidence="1" id="KW-1133">Transmembrane helix</keyword>
<evidence type="ECO:0000256" key="1">
    <source>
        <dbReference type="SAM" id="Phobius"/>
    </source>
</evidence>
<accession>G9XDH5</accession>
<gene>
    <name evidence="4" type="ORF">HMPREF9628_01848</name>
    <name evidence="2" type="ORF">HMPREF9629_00579</name>
    <name evidence="3" type="ORF">HMPREF9630_00919</name>
</gene>
<dbReference type="Proteomes" id="UP000006437">
    <property type="component" value="Unassembled WGS sequence"/>
</dbReference>
<dbReference type="BioCyc" id="EBAC796937-HMP:GMGH-581-MONOMER"/>
<name>G9X2H2_9FIRM</name>
<comment type="caution">
    <text evidence="2">The sequence shown here is derived from an EMBL/GenBank/DDBJ whole genome shotgun (WGS) entry which is preliminary data.</text>
</comment>
<sequence length="31" mass="3569">MKILSSVFIITAVLLEITSMILLLLKVVYRF</sequence>
<evidence type="ECO:0000313" key="3">
    <source>
        <dbReference type="EMBL" id="EHL14876.1"/>
    </source>
</evidence>
<dbReference type="AlphaFoldDB" id="G9X2H2"/>
<organism evidence="2">
    <name type="scientific">Peptoanaerobacter stomatis</name>
    <dbReference type="NCBI Taxonomy" id="796937"/>
    <lineage>
        <taxon>Bacteria</taxon>
        <taxon>Bacillati</taxon>
        <taxon>Bacillota</taxon>
        <taxon>Clostridia</taxon>
        <taxon>Peptostreptococcales</taxon>
        <taxon>Filifactoraceae</taxon>
        <taxon>Peptoanaerobacter</taxon>
    </lineage>
</organism>
<keyword evidence="1" id="KW-0472">Membrane</keyword>
<feature type="transmembrane region" description="Helical" evidence="1">
    <location>
        <begin position="6"/>
        <end position="29"/>
    </location>
</feature>
<evidence type="ECO:0000313" key="6">
    <source>
        <dbReference type="Proteomes" id="UP000017818"/>
    </source>
</evidence>
<keyword evidence="1" id="KW-0812">Transmembrane</keyword>
<dbReference type="HOGENOM" id="CLU_3397845_0_0_9"/>
<reference evidence="4 5" key="2">
    <citation type="submission" date="2011-08" db="EMBL/GenBank/DDBJ databases">
        <title>The Genome Sequence of Eubacteriaceae bacterium CM5.</title>
        <authorList>
            <consortium name="The Broad Institute Genome Sequencing Platform"/>
            <person name="Earl A."/>
            <person name="Ward D."/>
            <person name="Feldgarden M."/>
            <person name="Gevers D."/>
            <person name="Sizova M."/>
            <person name="Hazen A."/>
            <person name="Epstein S."/>
            <person name="Young S.K."/>
            <person name="Zeng Q."/>
            <person name="Gargeya S."/>
            <person name="Fitzgerald M."/>
            <person name="Haas B."/>
            <person name="Abouelleil A."/>
            <person name="Alvarado L."/>
            <person name="Arachchi H.M."/>
            <person name="Berlin A."/>
            <person name="Brown A."/>
            <person name="Chapman S.B."/>
            <person name="Chen Z."/>
            <person name="Dunbar C."/>
            <person name="Freedman E."/>
            <person name="Gearin G."/>
            <person name="Gellesch M."/>
            <person name="Goldberg J."/>
            <person name="Griggs A."/>
            <person name="Gujja S."/>
            <person name="Heiman D."/>
            <person name="Howarth C."/>
            <person name="Larson L."/>
            <person name="Lui A."/>
            <person name="MacDonald P.J.P."/>
            <person name="Montmayeur A."/>
            <person name="Murphy C."/>
            <person name="Neiman D."/>
            <person name="Pearson M."/>
            <person name="Priest M."/>
            <person name="Roberts A."/>
            <person name="Saif S."/>
            <person name="Shea T."/>
            <person name="Shenoy N."/>
            <person name="Sisk P."/>
            <person name="Stolte C."/>
            <person name="Sykes S."/>
            <person name="Wortman J."/>
            <person name="Nusbaum C."/>
            <person name="Birren B."/>
        </authorList>
    </citation>
    <scope>NUCLEOTIDE SEQUENCE [LARGE SCALE GENOMIC DNA]</scope>
    <source>
        <strain evidence="4 5">CM5</strain>
    </source>
</reference>
<dbReference type="EMBL" id="AFZG01000033">
    <property type="protein sequence ID" value="EHL18963.1"/>
    <property type="molecule type" value="Genomic_DNA"/>
</dbReference>
<evidence type="ECO:0000313" key="2">
    <source>
        <dbReference type="EMBL" id="EHL11042.1"/>
    </source>
</evidence>
<reference evidence="3 6" key="3">
    <citation type="submission" date="2012-05" db="EMBL/GenBank/DDBJ databases">
        <title>The Genome Sequence of Eubacteriaceae bacterium CM2.</title>
        <authorList>
            <consortium name="The Broad Institute Genome Sequencing Platform"/>
            <person name="Earl A."/>
            <person name="Ward D."/>
            <person name="Feldgarden M."/>
            <person name="Gevers D."/>
            <person name="Sizova M."/>
            <person name="Hazen A."/>
            <person name="Epstein S."/>
            <person name="Walker B."/>
            <person name="Young S.K."/>
            <person name="Zeng Q."/>
            <person name="Gargeya S."/>
            <person name="Fitzgerald M."/>
            <person name="Haas B."/>
            <person name="Abouelleil A."/>
            <person name="Alvarado L."/>
            <person name="Arachchi H.M."/>
            <person name="Berlin A."/>
            <person name="Chapman S.B."/>
            <person name="Goldberg J."/>
            <person name="Griggs A."/>
            <person name="Gujja S."/>
            <person name="Hansen M."/>
            <person name="Howarth C."/>
            <person name="Imamovic A."/>
            <person name="Larimer J."/>
            <person name="McCowen C."/>
            <person name="Montmayeur A."/>
            <person name="Murphy C."/>
            <person name="Neiman D."/>
            <person name="Pearson M."/>
            <person name="Priest M."/>
            <person name="Roberts A."/>
            <person name="Saif S."/>
            <person name="Shea T."/>
            <person name="Sisk P."/>
            <person name="Sykes S."/>
            <person name="Wortman J."/>
            <person name="Nusbaum C."/>
            <person name="Birren B."/>
        </authorList>
    </citation>
    <scope>NUCLEOTIDE SEQUENCE [LARGE SCALE GENOMIC DNA]</scope>
    <source>
        <strain evidence="3 6">CM2</strain>
    </source>
</reference>
<reference evidence="2" key="1">
    <citation type="submission" date="2011-08" db="EMBL/GenBank/DDBJ databases">
        <title>The Genome Sequence of Eubacteriaceae bacterium ACC19a.</title>
        <authorList>
            <consortium name="The Broad Institute Genome Sequencing Platform"/>
            <person name="Earl A."/>
            <person name="Ward D."/>
            <person name="Feldgarden M."/>
            <person name="Gevers D."/>
            <person name="Sizova M."/>
            <person name="Hazen A."/>
            <person name="Epstein S."/>
            <person name="Young S.K."/>
            <person name="Zeng Q."/>
            <person name="Gargeya S."/>
            <person name="Fitzgerald M."/>
            <person name="Haas B."/>
            <person name="Abouelleil A."/>
            <person name="Alvarado L."/>
            <person name="Arachchi H.M."/>
            <person name="Berlin A."/>
            <person name="Brown A."/>
            <person name="Chapman S.B."/>
            <person name="Chen Z."/>
            <person name="Dunbar C."/>
            <person name="Freedman E."/>
            <person name="Gearin G."/>
            <person name="Gellesch M."/>
            <person name="Goldberg J."/>
            <person name="Griggs A."/>
            <person name="Gujja S."/>
            <person name="Heiman D."/>
            <person name="Howarth C."/>
            <person name="Larson L."/>
            <person name="Lui A."/>
            <person name="MacDonald P.J.P."/>
            <person name="Montmayeur A."/>
            <person name="Murphy C."/>
            <person name="Neiman D."/>
            <person name="Pearson M."/>
            <person name="Priest M."/>
            <person name="Roberts A."/>
            <person name="Saif S."/>
            <person name="Shea T."/>
            <person name="Shenoy N."/>
            <person name="Sisk P."/>
            <person name="Stolte C."/>
            <person name="Sykes S."/>
            <person name="Wortman J."/>
            <person name="Nusbaum C."/>
            <person name="Birren B."/>
        </authorList>
    </citation>
    <scope>NUCLEOTIDE SEQUENCE [LARGE SCALE GENOMIC DNA]</scope>
    <source>
        <strain evidence="2">ACC19a</strain>
    </source>
</reference>
<dbReference type="Proteomes" id="UP000017818">
    <property type="component" value="Unassembled WGS sequence"/>
</dbReference>
<dbReference type="Proteomes" id="UP000003379">
    <property type="component" value="Unassembled WGS sequence"/>
</dbReference>